<evidence type="ECO:0000256" key="2">
    <source>
        <dbReference type="SAM" id="MobiDB-lite"/>
    </source>
</evidence>
<evidence type="ECO:0000313" key="4">
    <source>
        <dbReference type="Proteomes" id="UP000663929"/>
    </source>
</evidence>
<dbReference type="Proteomes" id="UP000663929">
    <property type="component" value="Chromosome"/>
</dbReference>
<dbReference type="RefSeq" id="WP_237384272.1">
    <property type="nucleotide sequence ID" value="NZ_CP071793.1"/>
</dbReference>
<gene>
    <name evidence="3" type="ORF">J3U87_17145</name>
</gene>
<dbReference type="GO" id="GO:0003677">
    <property type="term" value="F:DNA binding"/>
    <property type="evidence" value="ECO:0007669"/>
    <property type="project" value="UniProtKB-KW"/>
</dbReference>
<proteinExistence type="predicted"/>
<dbReference type="InterPro" id="IPR010998">
    <property type="entry name" value="Integrase_recombinase_N"/>
</dbReference>
<dbReference type="KEGG" id="scor:J3U87_17145"/>
<feature type="compositionally biased region" description="Polar residues" evidence="2">
    <location>
        <begin position="237"/>
        <end position="246"/>
    </location>
</feature>
<evidence type="ECO:0000256" key="1">
    <source>
        <dbReference type="ARBA" id="ARBA00023125"/>
    </source>
</evidence>
<sequence length="246" mass="27099">MTTQAKTNAATIQSKTNPATNQAKTQPPKTKPVKAAQTKAKQTASPKPEKAAEPTKGNPTPDNTLLKCWVPFSRDYLRKERQCGEATLLSYDRDFARVIAFYGGDTPVTEITEERVTAFAKSPHCLRKDMTQDGKPCAKPTIKKTLRLFKMYLEWLEATGRIEKAPIPKNLPMGSRSAAEKEKAAEERKAKAELARKEAEAAKAQAKEEKTKAKEAAKKATEPEKAVKAQAKKSQATETKTAKPTK</sequence>
<feature type="region of interest" description="Disordered" evidence="2">
    <location>
        <begin position="1"/>
        <end position="64"/>
    </location>
</feature>
<protein>
    <recommendedName>
        <fullName evidence="5">Core-binding (CB) domain-containing protein</fullName>
    </recommendedName>
</protein>
<feature type="compositionally biased region" description="Polar residues" evidence="2">
    <location>
        <begin position="1"/>
        <end position="21"/>
    </location>
</feature>
<feature type="region of interest" description="Disordered" evidence="2">
    <location>
        <begin position="167"/>
        <end position="246"/>
    </location>
</feature>
<dbReference type="EMBL" id="CP071793">
    <property type="protein sequence ID" value="QTD54174.1"/>
    <property type="molecule type" value="Genomic_DNA"/>
</dbReference>
<dbReference type="Gene3D" id="1.10.150.130">
    <property type="match status" value="1"/>
</dbReference>
<keyword evidence="1" id="KW-0238">DNA-binding</keyword>
<name>A0A8A4TYL2_SULCO</name>
<dbReference type="AlphaFoldDB" id="A0A8A4TYL2"/>
<evidence type="ECO:0008006" key="5">
    <source>
        <dbReference type="Google" id="ProtNLM"/>
    </source>
</evidence>
<reference evidence="3" key="1">
    <citation type="submission" date="2021-03" db="EMBL/GenBank/DDBJ databases">
        <title>Acanthopleuribacteraceae sp. M133.</title>
        <authorList>
            <person name="Wang G."/>
        </authorList>
    </citation>
    <scope>NUCLEOTIDE SEQUENCE</scope>
    <source>
        <strain evidence="3">M133</strain>
    </source>
</reference>
<organism evidence="3 4">
    <name type="scientific">Sulfidibacter corallicola</name>
    <dbReference type="NCBI Taxonomy" id="2818388"/>
    <lineage>
        <taxon>Bacteria</taxon>
        <taxon>Pseudomonadati</taxon>
        <taxon>Acidobacteriota</taxon>
        <taxon>Holophagae</taxon>
        <taxon>Acanthopleuribacterales</taxon>
        <taxon>Acanthopleuribacteraceae</taxon>
        <taxon>Sulfidibacter</taxon>
    </lineage>
</organism>
<keyword evidence="4" id="KW-1185">Reference proteome</keyword>
<feature type="compositionally biased region" description="Basic and acidic residues" evidence="2">
    <location>
        <begin position="178"/>
        <end position="227"/>
    </location>
</feature>
<feature type="compositionally biased region" description="Low complexity" evidence="2">
    <location>
        <begin position="22"/>
        <end position="46"/>
    </location>
</feature>
<accession>A0A8A4TYL2</accession>
<evidence type="ECO:0000313" key="3">
    <source>
        <dbReference type="EMBL" id="QTD54174.1"/>
    </source>
</evidence>